<comment type="subunit">
    <text evidence="7">Monomer.</text>
</comment>
<dbReference type="InterPro" id="IPR035680">
    <property type="entry name" value="Clx_II_MBL"/>
</dbReference>
<gene>
    <name evidence="7" type="primary">gloB</name>
    <name evidence="9" type="ORF">SAMN04488071_1448</name>
</gene>
<dbReference type="InterPro" id="IPR032282">
    <property type="entry name" value="HAGH_C"/>
</dbReference>
<dbReference type="InterPro" id="IPR036866">
    <property type="entry name" value="RibonucZ/Hydroxyglut_hydro"/>
</dbReference>
<name>A0A1G6Y3F4_9PROT</name>
<dbReference type="InterPro" id="IPR001279">
    <property type="entry name" value="Metallo-B-lactamas"/>
</dbReference>
<protein>
    <recommendedName>
        <fullName evidence="7">Hydroxyacylglutathione hydrolase</fullName>
        <ecNumber evidence="7">3.1.2.6</ecNumber>
    </recommendedName>
    <alternativeName>
        <fullName evidence="7">Glyoxalase II</fullName>
        <shortName evidence="7">Glx II</shortName>
    </alternativeName>
</protein>
<feature type="domain" description="Metallo-beta-lactamase" evidence="8">
    <location>
        <begin position="12"/>
        <end position="171"/>
    </location>
</feature>
<evidence type="ECO:0000313" key="10">
    <source>
        <dbReference type="Proteomes" id="UP000183685"/>
    </source>
</evidence>
<evidence type="ECO:0000256" key="6">
    <source>
        <dbReference type="ARBA" id="ARBA00022833"/>
    </source>
</evidence>
<accession>A0A1G6Y3F4</accession>
<dbReference type="AlphaFoldDB" id="A0A1G6Y3F4"/>
<evidence type="ECO:0000313" key="9">
    <source>
        <dbReference type="EMBL" id="SDD84247.1"/>
    </source>
</evidence>
<feature type="binding site" evidence="7">
    <location>
        <position position="133"/>
    </location>
    <ligand>
        <name>Zn(2+)</name>
        <dbReference type="ChEBI" id="CHEBI:29105"/>
        <label>1</label>
    </ligand>
</feature>
<dbReference type="STRING" id="637679.GCA_001550055_01129"/>
<dbReference type="PANTHER" id="PTHR43705:SF1">
    <property type="entry name" value="HYDROXYACYLGLUTATHIONE HYDROLASE GLOB"/>
    <property type="match status" value="1"/>
</dbReference>
<comment type="similarity">
    <text evidence="3 7">Belongs to the metallo-beta-lactamase superfamily. Glyoxalase II family.</text>
</comment>
<sequence length="255" mass="28341">MLEIVQIPVLNDNYVYLIHEPKSGDTAVVDPAVEDEVVTELEKRGWTLTHILNTHHHWDHTGANLALKERYYGLKIIGPAAERERIPGLDVAVAEGDEAHLGDVAADVYDVPGHTSGHIAYHFKDDDALFCGDTLFAMGCGRLFEGTPDQMWQSLSKFLKLPDDTRVYCAHEYTMANGKFALTVEPENTDLKARMAEVEKLRAAGTPTIPTTIGLEKATNPFLRPMSENIQETVDMIGAPLPKVFAEVRARKDNF</sequence>
<dbReference type="InterPro" id="IPR017782">
    <property type="entry name" value="Hydroxyacylglutathione_Hdrlase"/>
</dbReference>
<dbReference type="Pfam" id="PF16123">
    <property type="entry name" value="HAGH_C"/>
    <property type="match status" value="1"/>
</dbReference>
<dbReference type="Proteomes" id="UP000183685">
    <property type="component" value="Unassembled WGS sequence"/>
</dbReference>
<evidence type="ECO:0000256" key="1">
    <source>
        <dbReference type="ARBA" id="ARBA00001623"/>
    </source>
</evidence>
<dbReference type="NCBIfam" id="TIGR03413">
    <property type="entry name" value="GSH_gloB"/>
    <property type="match status" value="1"/>
</dbReference>
<dbReference type="GO" id="GO:0019243">
    <property type="term" value="P:methylglyoxal catabolic process to D-lactate via S-lactoyl-glutathione"/>
    <property type="evidence" value="ECO:0007669"/>
    <property type="project" value="UniProtKB-UniRule"/>
</dbReference>
<evidence type="ECO:0000259" key="8">
    <source>
        <dbReference type="SMART" id="SM00849"/>
    </source>
</evidence>
<comment type="pathway">
    <text evidence="2 7">Secondary metabolite metabolism; methylglyoxal degradation; (R)-lactate from methylglyoxal: step 2/2.</text>
</comment>
<feature type="binding site" evidence="7">
    <location>
        <position position="60"/>
    </location>
    <ligand>
        <name>Zn(2+)</name>
        <dbReference type="ChEBI" id="CHEBI:29105"/>
        <label>2</label>
    </ligand>
</feature>
<dbReference type="OrthoDB" id="9802248at2"/>
<organism evidence="9 10">
    <name type="scientific">Kordiimonas lacus</name>
    <dbReference type="NCBI Taxonomy" id="637679"/>
    <lineage>
        <taxon>Bacteria</taxon>
        <taxon>Pseudomonadati</taxon>
        <taxon>Pseudomonadota</taxon>
        <taxon>Alphaproteobacteria</taxon>
        <taxon>Kordiimonadales</taxon>
        <taxon>Kordiimonadaceae</taxon>
        <taxon>Kordiimonas</taxon>
    </lineage>
</organism>
<dbReference type="EMBL" id="FNAK01000003">
    <property type="protein sequence ID" value="SDD84247.1"/>
    <property type="molecule type" value="Genomic_DNA"/>
</dbReference>
<dbReference type="InterPro" id="IPR050110">
    <property type="entry name" value="Glyoxalase_II_hydrolase"/>
</dbReference>
<keyword evidence="6 7" id="KW-0862">Zinc</keyword>
<dbReference type="PANTHER" id="PTHR43705">
    <property type="entry name" value="HYDROXYACYLGLUTATHIONE HYDROLASE"/>
    <property type="match status" value="1"/>
</dbReference>
<dbReference type="Pfam" id="PF00753">
    <property type="entry name" value="Lactamase_B"/>
    <property type="match status" value="1"/>
</dbReference>
<dbReference type="HAMAP" id="MF_01374">
    <property type="entry name" value="Glyoxalase_2"/>
    <property type="match status" value="1"/>
</dbReference>
<comment type="cofactor">
    <cofactor evidence="7">
        <name>Zn(2+)</name>
        <dbReference type="ChEBI" id="CHEBI:29105"/>
    </cofactor>
    <text evidence="7">Binds 2 Zn(2+) ions per subunit.</text>
</comment>
<keyword evidence="10" id="KW-1185">Reference proteome</keyword>
<dbReference type="SUPFAM" id="SSF56281">
    <property type="entry name" value="Metallo-hydrolase/oxidoreductase"/>
    <property type="match status" value="1"/>
</dbReference>
<feature type="binding site" evidence="7">
    <location>
        <position position="57"/>
    </location>
    <ligand>
        <name>Zn(2+)</name>
        <dbReference type="ChEBI" id="CHEBI:29105"/>
        <label>1</label>
    </ligand>
</feature>
<comment type="catalytic activity">
    <reaction evidence="1 7">
        <text>an S-(2-hydroxyacyl)glutathione + H2O = a 2-hydroxy carboxylate + glutathione + H(+)</text>
        <dbReference type="Rhea" id="RHEA:21864"/>
        <dbReference type="ChEBI" id="CHEBI:15377"/>
        <dbReference type="ChEBI" id="CHEBI:15378"/>
        <dbReference type="ChEBI" id="CHEBI:57925"/>
        <dbReference type="ChEBI" id="CHEBI:58896"/>
        <dbReference type="ChEBI" id="CHEBI:71261"/>
        <dbReference type="EC" id="3.1.2.6"/>
    </reaction>
</comment>
<feature type="binding site" evidence="7">
    <location>
        <position position="59"/>
    </location>
    <ligand>
        <name>Zn(2+)</name>
        <dbReference type="ChEBI" id="CHEBI:29105"/>
        <label>2</label>
    </ligand>
</feature>
<dbReference type="UniPathway" id="UPA00619">
    <property type="reaction ID" value="UER00676"/>
</dbReference>
<evidence type="ECO:0000256" key="5">
    <source>
        <dbReference type="ARBA" id="ARBA00022801"/>
    </source>
</evidence>
<dbReference type="GO" id="GO:0004416">
    <property type="term" value="F:hydroxyacylglutathione hydrolase activity"/>
    <property type="evidence" value="ECO:0007669"/>
    <property type="project" value="UniProtKB-UniRule"/>
</dbReference>
<comment type="function">
    <text evidence="7">Thiolesterase that catalyzes the hydrolysis of S-D-lactoyl-glutathione to form glutathione and D-lactic acid.</text>
</comment>
<reference evidence="9 10" key="1">
    <citation type="submission" date="2016-10" db="EMBL/GenBank/DDBJ databases">
        <authorList>
            <person name="de Groot N.N."/>
        </authorList>
    </citation>
    <scope>NUCLEOTIDE SEQUENCE [LARGE SCALE GENOMIC DNA]</scope>
    <source>
        <strain evidence="9 10">CGMCC 1.9109</strain>
    </source>
</reference>
<dbReference type="EC" id="3.1.2.6" evidence="7"/>
<feature type="binding site" evidence="7">
    <location>
        <position position="114"/>
    </location>
    <ligand>
        <name>Zn(2+)</name>
        <dbReference type="ChEBI" id="CHEBI:29105"/>
        <label>1</label>
    </ligand>
</feature>
<feature type="binding site" evidence="7">
    <location>
        <position position="133"/>
    </location>
    <ligand>
        <name>Zn(2+)</name>
        <dbReference type="ChEBI" id="CHEBI:29105"/>
        <label>2</label>
    </ligand>
</feature>
<evidence type="ECO:0000256" key="3">
    <source>
        <dbReference type="ARBA" id="ARBA00006759"/>
    </source>
</evidence>
<keyword evidence="5 7" id="KW-0378">Hydrolase</keyword>
<dbReference type="RefSeq" id="WP_068302062.1">
    <property type="nucleotide sequence ID" value="NZ_FNAK01000003.1"/>
</dbReference>
<keyword evidence="4 7" id="KW-0479">Metal-binding</keyword>
<dbReference type="Gene3D" id="3.60.15.10">
    <property type="entry name" value="Ribonuclease Z/Hydroxyacylglutathione hydrolase-like"/>
    <property type="match status" value="1"/>
</dbReference>
<evidence type="ECO:0000256" key="2">
    <source>
        <dbReference type="ARBA" id="ARBA00004963"/>
    </source>
</evidence>
<proteinExistence type="inferred from homology"/>
<dbReference type="GO" id="GO:0046872">
    <property type="term" value="F:metal ion binding"/>
    <property type="evidence" value="ECO:0007669"/>
    <property type="project" value="UniProtKB-KW"/>
</dbReference>
<evidence type="ECO:0000256" key="4">
    <source>
        <dbReference type="ARBA" id="ARBA00022723"/>
    </source>
</evidence>
<dbReference type="CDD" id="cd07723">
    <property type="entry name" value="hydroxyacylglutathione_hydrolase_MBL-fold"/>
    <property type="match status" value="1"/>
</dbReference>
<dbReference type="PIRSF" id="PIRSF005457">
    <property type="entry name" value="Glx"/>
    <property type="match status" value="1"/>
</dbReference>
<dbReference type="SMART" id="SM00849">
    <property type="entry name" value="Lactamase_B"/>
    <property type="match status" value="1"/>
</dbReference>
<feature type="binding site" evidence="7">
    <location>
        <position position="171"/>
    </location>
    <ligand>
        <name>Zn(2+)</name>
        <dbReference type="ChEBI" id="CHEBI:29105"/>
        <label>2</label>
    </ligand>
</feature>
<feature type="binding site" evidence="7">
    <location>
        <position position="55"/>
    </location>
    <ligand>
        <name>Zn(2+)</name>
        <dbReference type="ChEBI" id="CHEBI:29105"/>
        <label>1</label>
    </ligand>
</feature>
<evidence type="ECO:0000256" key="7">
    <source>
        <dbReference type="HAMAP-Rule" id="MF_01374"/>
    </source>
</evidence>